<evidence type="ECO:0000313" key="4">
    <source>
        <dbReference type="EMBL" id="PNW13894.1"/>
    </source>
</evidence>
<sequence length="418" mass="46285">MRKILFFVLLFLVGFNQAQIKQNKKLTSKKEWVNPVKLTKEERSRPYMAEVLKTRDSLSPAEAERRRKNIEAGNPFKKYGYYPKVATLSKGKYLEFHDQDSIVTIGSVRFNVKKGEIVDFIEIDLDDPDAQPIGDTHGRWISPDPLSEEFSSWTPYNYAFNSPIKNIDPDGRAAFDWVHNRENNSVYWNNNATSQSTAGANETYLGKSGTYTTENGSTTALNANGSYTNNSLLAPLGVMTNLDPLIHAGDMAPGLSMAAFGDPNGPTISGIPDSRGKTDIQMLVSENPLVQEAAIGLLTGGTFNAFRRAFAVKEGVSALSEARRLGQAGEEAVGISGPKVGVEMGGKVRFPDRLTATTLEEVKNVKSQSFTRQLRDYLNYSQSTNREMILYTRPNTTLSGPLRKAIEAKQITHKFIPQ</sequence>
<feature type="signal peptide" evidence="1">
    <location>
        <begin position="1"/>
        <end position="18"/>
    </location>
</feature>
<keyword evidence="1" id="KW-0732">Signal</keyword>
<dbReference type="EMBL" id="PPEH01000003">
    <property type="protein sequence ID" value="PNW13894.1"/>
    <property type="molecule type" value="Genomic_DNA"/>
</dbReference>
<proteinExistence type="predicted"/>
<reference evidence="4 5" key="1">
    <citation type="submission" date="2018-01" db="EMBL/GenBank/DDBJ databases">
        <title>Draft genome sequences of Chryseobacterium lactis NCTC11390, Chryseobacterium oncorhynchi 701B-08, and Chryseobacterium viscerum 687B-08.</title>
        <authorList>
            <person name="Jeong J.-J."/>
            <person name="Lee Y.J."/>
            <person name="Park B."/>
            <person name="Choi I.-G."/>
            <person name="Kim K.D."/>
        </authorList>
    </citation>
    <scope>NUCLEOTIDE SEQUENCE [LARGE SCALE GENOMIC DNA]</scope>
    <source>
        <strain evidence="4 5">NCTC11390</strain>
    </source>
</reference>
<dbReference type="Pfam" id="PF15649">
    <property type="entry name" value="Tox-REase-7"/>
    <property type="match status" value="1"/>
</dbReference>
<feature type="chain" id="PRO_5044593610" description="Tox-REase-7 domain-containing protein" evidence="1">
    <location>
        <begin position="19"/>
        <end position="418"/>
    </location>
</feature>
<dbReference type="Proteomes" id="UP000236262">
    <property type="component" value="Unassembled WGS sequence"/>
</dbReference>
<evidence type="ECO:0000256" key="1">
    <source>
        <dbReference type="SAM" id="SignalP"/>
    </source>
</evidence>
<dbReference type="InterPro" id="IPR028903">
    <property type="entry name" value="Tox-REase-7_dom"/>
</dbReference>
<feature type="domain" description="Tox-REase-7" evidence="2">
    <location>
        <begin position="326"/>
        <end position="402"/>
    </location>
</feature>
<dbReference type="Gene3D" id="2.180.10.10">
    <property type="entry name" value="RHS repeat-associated core"/>
    <property type="match status" value="1"/>
</dbReference>
<protein>
    <recommendedName>
        <fullName evidence="2">Tox-REase-7 domain-containing protein</fullName>
    </recommendedName>
</protein>
<dbReference type="AlphaFoldDB" id="A0A3G6RCN4"/>
<evidence type="ECO:0000313" key="5">
    <source>
        <dbReference type="Proteomes" id="UP000236262"/>
    </source>
</evidence>
<keyword evidence="6" id="KW-1185">Reference proteome</keyword>
<reference evidence="3 6" key="2">
    <citation type="submission" date="2018-11" db="EMBL/GenBank/DDBJ databases">
        <title>Proposal to divide the Flavobacteriaceae and reorganize its genera based on Amino Acid Identity values calculated from whole genome sequences.</title>
        <authorList>
            <person name="Nicholson A.C."/>
            <person name="Gulvik C.A."/>
            <person name="Whitney A.M."/>
            <person name="Humrighouse B.W."/>
            <person name="Bell M."/>
            <person name="Holmes B."/>
            <person name="Steigerwalt A.G."/>
            <person name="Villarma A."/>
            <person name="Sheth M."/>
            <person name="Batra D."/>
            <person name="Pryor J."/>
            <person name="Bernardet J.-F."/>
            <person name="Hugo C."/>
            <person name="Kampfer P."/>
            <person name="Newman J."/>
            <person name="McQuiston J.R."/>
        </authorList>
    </citation>
    <scope>NUCLEOTIDE SEQUENCE [LARGE SCALE GENOMIC DNA]</scope>
    <source>
        <strain evidence="3 6">KC_1864</strain>
    </source>
</reference>
<accession>A0A3G6RCN4</accession>
<name>A0A3G6RCN4_CHRLC</name>
<organism evidence="4 5">
    <name type="scientific">Chryseobacterium lactis</name>
    <dbReference type="NCBI Taxonomy" id="1241981"/>
    <lineage>
        <taxon>Bacteria</taxon>
        <taxon>Pseudomonadati</taxon>
        <taxon>Bacteroidota</taxon>
        <taxon>Flavobacteriia</taxon>
        <taxon>Flavobacteriales</taxon>
        <taxon>Weeksellaceae</taxon>
        <taxon>Chryseobacterium group</taxon>
        <taxon>Chryseobacterium</taxon>
    </lineage>
</organism>
<evidence type="ECO:0000313" key="6">
    <source>
        <dbReference type="Proteomes" id="UP000279972"/>
    </source>
</evidence>
<dbReference type="Proteomes" id="UP000279972">
    <property type="component" value="Chromosome"/>
</dbReference>
<gene>
    <name evidence="4" type="ORF">C1637_08465</name>
    <name evidence="3" type="ORF">EG342_11230</name>
</gene>
<evidence type="ECO:0000313" key="3">
    <source>
        <dbReference type="EMBL" id="AZA82430.1"/>
    </source>
</evidence>
<dbReference type="EMBL" id="CP033924">
    <property type="protein sequence ID" value="AZA82430.1"/>
    <property type="molecule type" value="Genomic_DNA"/>
</dbReference>
<dbReference type="KEGG" id="clac:EG342_11230"/>
<evidence type="ECO:0000259" key="2">
    <source>
        <dbReference type="Pfam" id="PF15649"/>
    </source>
</evidence>